<dbReference type="InterPro" id="IPR000594">
    <property type="entry name" value="ThiF_NAD_FAD-bd"/>
</dbReference>
<comment type="caution">
    <text evidence="2">The sequence shown here is derived from an EMBL/GenBank/DDBJ whole genome shotgun (WGS) entry which is preliminary data.</text>
</comment>
<keyword evidence="2" id="KW-0808">Transferase</keyword>
<dbReference type="Proteomes" id="UP000245634">
    <property type="component" value="Unassembled WGS sequence"/>
</dbReference>
<dbReference type="InterPro" id="IPR035985">
    <property type="entry name" value="Ubiquitin-activating_enz"/>
</dbReference>
<feature type="domain" description="THIF-type NAD/FAD binding fold" evidence="1">
    <location>
        <begin position="120"/>
        <end position="358"/>
    </location>
</feature>
<keyword evidence="3" id="KW-1185">Reference proteome</keyword>
<dbReference type="Pfam" id="PF00899">
    <property type="entry name" value="ThiF"/>
    <property type="match status" value="1"/>
</dbReference>
<protein>
    <submittedName>
        <fullName evidence="2">Molybdopterin/thiamine biosynthesis adenylyltransferase</fullName>
    </submittedName>
</protein>
<evidence type="ECO:0000313" key="3">
    <source>
        <dbReference type="Proteomes" id="UP000245634"/>
    </source>
</evidence>
<dbReference type="GO" id="GO:0005737">
    <property type="term" value="C:cytoplasm"/>
    <property type="evidence" value="ECO:0007669"/>
    <property type="project" value="TreeGrafter"/>
</dbReference>
<dbReference type="Gene3D" id="3.40.50.720">
    <property type="entry name" value="NAD(P)-binding Rossmann-like Domain"/>
    <property type="match status" value="1"/>
</dbReference>
<dbReference type="SUPFAM" id="SSF69572">
    <property type="entry name" value="Activating enzymes of the ubiquitin-like proteins"/>
    <property type="match status" value="1"/>
</dbReference>
<organism evidence="2 3">
    <name type="scientific">Tumebacillus permanentifrigoris</name>
    <dbReference type="NCBI Taxonomy" id="378543"/>
    <lineage>
        <taxon>Bacteria</taxon>
        <taxon>Bacillati</taxon>
        <taxon>Bacillota</taxon>
        <taxon>Bacilli</taxon>
        <taxon>Bacillales</taxon>
        <taxon>Alicyclobacillaceae</taxon>
        <taxon>Tumebacillus</taxon>
    </lineage>
</organism>
<dbReference type="GO" id="GO:0016779">
    <property type="term" value="F:nucleotidyltransferase activity"/>
    <property type="evidence" value="ECO:0007669"/>
    <property type="project" value="UniProtKB-KW"/>
</dbReference>
<reference evidence="2 3" key="1">
    <citation type="submission" date="2018-05" db="EMBL/GenBank/DDBJ databases">
        <title>Genomic Encyclopedia of Type Strains, Phase IV (KMG-IV): sequencing the most valuable type-strain genomes for metagenomic binning, comparative biology and taxonomic classification.</title>
        <authorList>
            <person name="Goeker M."/>
        </authorList>
    </citation>
    <scope>NUCLEOTIDE SEQUENCE [LARGE SCALE GENOMIC DNA]</scope>
    <source>
        <strain evidence="2 3">DSM 18773</strain>
    </source>
</reference>
<sequence length="367" mass="40845">MMRPKIKTTIPYFVLDKEIQIGEELGVACFIDDPTGSVALLVQSLNGEHDTEQIFEIVSSEYPDISKQDVLDAIQQIDELGFLEDGNIQPQDLTPYLTERYKANLNYFSLFTDLSTSKFEIQEKINRAKISLIGIGGLGSQILYHLSAIGFHNIKALDYDRLELSNFNRQLLYSESDIGELKTGLAQKRIAQFNPNVNLQIINKKIEGSKDVLDHIQGADLVICVADKPTMFIRKWVNEAVVQAGIPMISGGVLNTRGRFFSIVPGTTGCIQCAQEHNELLNPKQKQQLENMKNISYNRQNATISSNVGMLAGIMVNEAIKHITGIAEPYSLGRACEINFVDYTISEVSSWDKADTCSVCSALATQR</sequence>
<evidence type="ECO:0000313" key="2">
    <source>
        <dbReference type="EMBL" id="PWK13731.1"/>
    </source>
</evidence>
<dbReference type="GO" id="GO:0008641">
    <property type="term" value="F:ubiquitin-like modifier activating enzyme activity"/>
    <property type="evidence" value="ECO:0007669"/>
    <property type="project" value="InterPro"/>
</dbReference>
<dbReference type="GO" id="GO:0004792">
    <property type="term" value="F:thiosulfate-cyanide sulfurtransferase activity"/>
    <property type="evidence" value="ECO:0007669"/>
    <property type="project" value="TreeGrafter"/>
</dbReference>
<gene>
    <name evidence="2" type="ORF">C7459_1069</name>
</gene>
<dbReference type="PANTHER" id="PTHR10953">
    <property type="entry name" value="UBIQUITIN-ACTIVATING ENZYME E1"/>
    <property type="match status" value="1"/>
</dbReference>
<proteinExistence type="predicted"/>
<accession>A0A316D972</accession>
<name>A0A316D972_9BACL</name>
<dbReference type="PANTHER" id="PTHR10953:SF102">
    <property type="entry name" value="ADENYLYLTRANSFERASE AND SULFURTRANSFERASE MOCS3"/>
    <property type="match status" value="1"/>
</dbReference>
<dbReference type="EMBL" id="QGGL01000006">
    <property type="protein sequence ID" value="PWK13731.1"/>
    <property type="molecule type" value="Genomic_DNA"/>
</dbReference>
<dbReference type="InterPro" id="IPR045886">
    <property type="entry name" value="ThiF/MoeB/HesA"/>
</dbReference>
<keyword evidence="2" id="KW-0548">Nucleotidyltransferase</keyword>
<dbReference type="AlphaFoldDB" id="A0A316D972"/>
<evidence type="ECO:0000259" key="1">
    <source>
        <dbReference type="Pfam" id="PF00899"/>
    </source>
</evidence>